<reference evidence="4" key="8">
    <citation type="submission" date="2023-05" db="EMBL/GenBank/DDBJ databases">
        <title>Cataloging the Phylogenetic Diversity of Human Bladder Bacteria.</title>
        <authorList>
            <person name="Du J."/>
        </authorList>
    </citation>
    <scope>NUCLEOTIDE SEQUENCE</scope>
    <source>
        <strain evidence="4">UMB9226</strain>
    </source>
</reference>
<protein>
    <submittedName>
        <fullName evidence="2">Uncharacterized protein</fullName>
    </submittedName>
</protein>
<dbReference type="EMBL" id="MKXG01000012">
    <property type="protein sequence ID" value="PJZ17478.1"/>
    <property type="molecule type" value="Genomic_DNA"/>
</dbReference>
<reference evidence="1" key="7">
    <citation type="submission" date="2021-09" db="EMBL/GenBank/DDBJ databases">
        <authorList>
            <person name="Gilroy R."/>
        </authorList>
    </citation>
    <scope>NUCLEOTIDE SEQUENCE</scope>
    <source>
        <strain evidence="1">CHK194-22301</strain>
    </source>
</reference>
<dbReference type="EMBL" id="JACCPP010000009">
    <property type="protein sequence ID" value="MBI1707665.1"/>
    <property type="molecule type" value="Genomic_DNA"/>
</dbReference>
<dbReference type="Proteomes" id="UP000510660">
    <property type="component" value="Chromosome"/>
</dbReference>
<reference evidence="3" key="5">
    <citation type="submission" date="2020-07" db="EMBL/GenBank/DDBJ databases">
        <title>Comparative genomics analyses of Lactobacillus crispatus isolated from different ecological niches.</title>
        <authorList>
            <person name="Mancino W."/>
            <person name="Mancabelli L."/>
            <person name="Lugli G.A."/>
            <person name="Milani C."/>
            <person name="Viappiani A."/>
            <person name="Anzalone R."/>
            <person name="Longhi G."/>
            <person name="Ventura M."/>
            <person name="Turroni F."/>
        </authorList>
    </citation>
    <scope>NUCLEOTIDE SEQUENCE</scope>
    <source>
        <strain evidence="3">LB65</strain>
    </source>
</reference>
<dbReference type="Proteomes" id="UP000460132">
    <property type="component" value="Unassembled WGS sequence"/>
</dbReference>
<dbReference type="EMBL" id="WBOB01000007">
    <property type="protein sequence ID" value="KAB1977748.1"/>
    <property type="molecule type" value="Genomic_DNA"/>
</dbReference>
<organism evidence="2 10">
    <name type="scientific">Lactobacillus crispatus</name>
    <dbReference type="NCBI Taxonomy" id="47770"/>
    <lineage>
        <taxon>Bacteria</taxon>
        <taxon>Bacillati</taxon>
        <taxon>Bacillota</taxon>
        <taxon>Bacilli</taxon>
        <taxon>Lactobacillales</taxon>
        <taxon>Lactobacillaceae</taxon>
        <taxon>Lactobacillus</taxon>
    </lineage>
</organism>
<evidence type="ECO:0000313" key="2">
    <source>
        <dbReference type="EMBL" id="KAB1977748.1"/>
    </source>
</evidence>
<reference evidence="5" key="9">
    <citation type="submission" date="2023-08" db="EMBL/GenBank/DDBJ databases">
        <title>Lactobacillus from the Female Urinary Tract.</title>
        <authorList>
            <person name="Stegman N."/>
            <person name="Jackson B."/>
            <person name="Steiling M."/>
            <person name="Sedano C."/>
            <person name="Wolfe A."/>
            <person name="Putonti C."/>
        </authorList>
    </citation>
    <scope>NUCLEOTIDE SEQUENCE</scope>
    <source>
        <strain evidence="5">UMB5661</strain>
    </source>
</reference>
<dbReference type="EMBL" id="JAVTXN010000009">
    <property type="protein sequence ID" value="MDT9609096.1"/>
    <property type="molecule type" value="Genomic_DNA"/>
</dbReference>
<dbReference type="Proteomes" id="UP001194414">
    <property type="component" value="Unassembled WGS sequence"/>
</dbReference>
<evidence type="ECO:0000313" key="11">
    <source>
        <dbReference type="Proteomes" id="UP000460132"/>
    </source>
</evidence>
<reference evidence="2 10" key="2">
    <citation type="submission" date="2019-09" db="EMBL/GenBank/DDBJ databases">
        <title>Investigation of probiotic properties of different lactic acid bacteria.</title>
        <authorList>
            <person name="Jaomanjaka F."/>
            <person name="Blanc P."/>
        </authorList>
    </citation>
    <scope>NUCLEOTIDE SEQUENCE [LARGE SCALE GENOMIC DNA]</scope>
    <source>
        <strain evidence="2 10">BIO6272</strain>
    </source>
</reference>
<name>A0A226V4I0_9LACO</name>
<evidence type="ECO:0000313" key="8">
    <source>
        <dbReference type="EMBL" id="QLL74271.1"/>
    </source>
</evidence>
<evidence type="ECO:0000313" key="1">
    <source>
        <dbReference type="EMBL" id="HJF10586.1"/>
    </source>
</evidence>
<evidence type="ECO:0000313" key="12">
    <source>
        <dbReference type="Proteomes" id="UP000510660"/>
    </source>
</evidence>
<evidence type="ECO:0000313" key="4">
    <source>
        <dbReference type="EMBL" id="MDK6502660.1"/>
    </source>
</evidence>
<evidence type="ECO:0000313" key="10">
    <source>
        <dbReference type="Proteomes" id="UP000430323"/>
    </source>
</evidence>
<dbReference type="Proteomes" id="UP000784793">
    <property type="component" value="Unassembled WGS sequence"/>
</dbReference>
<evidence type="ECO:0000313" key="9">
    <source>
        <dbReference type="Proteomes" id="UP000231914"/>
    </source>
</evidence>
<reference evidence="1" key="6">
    <citation type="journal article" date="2021" name="PeerJ">
        <title>Extensive microbial diversity within the chicken gut microbiome revealed by metagenomics and culture.</title>
        <authorList>
            <person name="Gilroy R."/>
            <person name="Ravi A."/>
            <person name="Getino M."/>
            <person name="Pursley I."/>
            <person name="Horton D.L."/>
            <person name="Alikhan N.F."/>
            <person name="Baker D."/>
            <person name="Gharbi K."/>
            <person name="Hall N."/>
            <person name="Watson M."/>
            <person name="Adriaenssens E.M."/>
            <person name="Foster-Nyarko E."/>
            <person name="Jarju S."/>
            <person name="Secka A."/>
            <person name="Antonio M."/>
            <person name="Oren A."/>
            <person name="Chaudhuri R.R."/>
            <person name="La Ragione R."/>
            <person name="Hildebrand F."/>
            <person name="Pallen M.J."/>
        </authorList>
    </citation>
    <scope>NUCLEOTIDE SEQUENCE</scope>
    <source>
        <strain evidence="1">CHK194-22301</strain>
    </source>
</reference>
<dbReference type="AlphaFoldDB" id="A0A226V4I0"/>
<reference evidence="8 12" key="3">
    <citation type="submission" date="2020-01" db="EMBL/GenBank/DDBJ databases">
        <title>Complete and circular genome sequences of six lactobacillus isolates from horses.</title>
        <authorList>
            <person name="Hassan H.M."/>
        </authorList>
    </citation>
    <scope>NUCLEOTIDE SEQUENCE [LARGE SCALE GENOMIC DNA]</scope>
    <source>
        <strain evidence="8 12">1D</strain>
    </source>
</reference>
<dbReference type="EMBL" id="CP047415">
    <property type="protein sequence ID" value="QLL74271.1"/>
    <property type="molecule type" value="Genomic_DNA"/>
</dbReference>
<evidence type="ECO:0000313" key="3">
    <source>
        <dbReference type="EMBL" id="MBI1707665.1"/>
    </source>
</evidence>
<reference evidence="6 11" key="4">
    <citation type="submission" date="2020-01" db="EMBL/GenBank/DDBJ databases">
        <title>Vaginal microbiome of pregnant Indian women: Insights into the genome of dominants Lactobacillus species.</title>
        <authorList>
            <person name="Das B."/>
            <person name="Mehta O."/>
            <person name="Ghosh T.S."/>
            <person name="Kothidar A."/>
            <person name="Gowtham M.R."/>
            <person name="Mitra R."/>
            <person name="Kshetrapal P."/>
            <person name="Wadhwa N."/>
            <person name="Thiruvengadam R."/>
            <person name="Nair G.B."/>
            <person name="Bhatnagar S."/>
            <person name="Pore S."/>
        </authorList>
    </citation>
    <scope>NUCLEOTIDE SEQUENCE [LARGE SCALE GENOMIC DNA]</scope>
    <source>
        <strain evidence="6 11">Indica2</strain>
    </source>
</reference>
<dbReference type="Proteomes" id="UP000430323">
    <property type="component" value="Unassembled WGS sequence"/>
</dbReference>
<dbReference type="Proteomes" id="UP001230300">
    <property type="component" value="Unassembled WGS sequence"/>
</dbReference>
<dbReference type="EMBL" id="JASOGN010000017">
    <property type="protein sequence ID" value="MDK6502660.1"/>
    <property type="molecule type" value="Genomic_DNA"/>
</dbReference>
<dbReference type="Proteomes" id="UP001253287">
    <property type="component" value="Unassembled WGS sequence"/>
</dbReference>
<dbReference type="EMBL" id="WWFF01000005">
    <property type="protein sequence ID" value="MYN53601.1"/>
    <property type="molecule type" value="Genomic_DNA"/>
</dbReference>
<dbReference type="Proteomes" id="UP000231914">
    <property type="component" value="Unassembled WGS sequence"/>
</dbReference>
<sequence>MQHATLLLLFQALDESLNEKTNSDTEIAITRFIQGISELPVKADFKNGLTEINILMRAYHWAAEHGKNETYDIALRCYTQYRIVNSNSLKDLYR</sequence>
<proteinExistence type="predicted"/>
<evidence type="ECO:0000313" key="5">
    <source>
        <dbReference type="EMBL" id="MDT9609096.1"/>
    </source>
</evidence>
<dbReference type="GeneID" id="69823202"/>
<accession>A0A226V4I0</accession>
<evidence type="ECO:0000313" key="6">
    <source>
        <dbReference type="EMBL" id="MYN53601.1"/>
    </source>
</evidence>
<dbReference type="EMBL" id="DYXB01000116">
    <property type="protein sequence ID" value="HJF10586.1"/>
    <property type="molecule type" value="Genomic_DNA"/>
</dbReference>
<gene>
    <name evidence="7" type="ORF">BHU41_05015</name>
    <name evidence="2" type="ORF">F8251_02710</name>
    <name evidence="6" type="ORF">GTK63_04565</name>
    <name evidence="8" type="ORF">GTO85_07880</name>
    <name evidence="3" type="ORF">HYQ56_0644</name>
    <name evidence="1" type="ORF">K8V23_07400</name>
    <name evidence="4" type="ORF">QP235_05520</name>
    <name evidence="5" type="ORF">RON39_02980</name>
</gene>
<evidence type="ECO:0000313" key="7">
    <source>
        <dbReference type="EMBL" id="PJZ17478.1"/>
    </source>
</evidence>
<reference evidence="7 9" key="1">
    <citation type="submission" date="2016-10" db="EMBL/GenBank/DDBJ databases">
        <title>WGS of isloates from the oral cavity of healthy individuals.</title>
        <authorList>
            <person name="Sharma S."/>
            <person name="Pal V.K."/>
            <person name="Patil P.B."/>
            <person name="Korpole S."/>
            <person name="Grover V."/>
        </authorList>
    </citation>
    <scope>NUCLEOTIDE SEQUENCE [LARGE SCALE GENOMIC DNA]</scope>
    <source>
        <strain evidence="7 9">DISK12</strain>
    </source>
</reference>
<dbReference type="RefSeq" id="WP_023488091.1">
    <property type="nucleotide sequence ID" value="NZ_CABMHY010000008.1"/>
</dbReference>